<evidence type="ECO:0000313" key="2">
    <source>
        <dbReference type="Proteomes" id="UP000031843"/>
    </source>
</evidence>
<name>A0A0C4YRA7_9BURK</name>
<dbReference type="RefSeq" id="WP_043354789.1">
    <property type="nucleotide sequence ID" value="NZ_CP010537.1"/>
</dbReference>
<dbReference type="AlphaFoldDB" id="A0A0C4YRA7"/>
<protein>
    <submittedName>
        <fullName evidence="1">Protein RcsF</fullName>
    </submittedName>
</protein>
<dbReference type="Pfam" id="PF06299">
    <property type="entry name" value="DUF1045"/>
    <property type="match status" value="1"/>
</dbReference>
<organism evidence="1 2">
    <name type="scientific">Cupriavidus basilensis</name>
    <dbReference type="NCBI Taxonomy" id="68895"/>
    <lineage>
        <taxon>Bacteria</taxon>
        <taxon>Pseudomonadati</taxon>
        <taxon>Pseudomonadota</taxon>
        <taxon>Betaproteobacteria</taxon>
        <taxon>Burkholderiales</taxon>
        <taxon>Burkholderiaceae</taxon>
        <taxon>Cupriavidus</taxon>
    </lineage>
</organism>
<gene>
    <name evidence="1" type="ORF">RR42_s1518</name>
</gene>
<dbReference type="Proteomes" id="UP000031843">
    <property type="component" value="Chromosome secondary"/>
</dbReference>
<reference evidence="1 2" key="1">
    <citation type="journal article" date="2015" name="Genome Announc.">
        <title>Complete Genome Sequence of Cupriavidus basilensis 4G11, Isolated from the Oak Ridge Field Research Center Site.</title>
        <authorList>
            <person name="Ray J."/>
            <person name="Waters R.J."/>
            <person name="Skerker J.M."/>
            <person name="Kuehl J.V."/>
            <person name="Price M.N."/>
            <person name="Huang J."/>
            <person name="Chakraborty R."/>
            <person name="Arkin A.P."/>
            <person name="Deutschbauer A."/>
        </authorList>
    </citation>
    <scope>NUCLEOTIDE SEQUENCE [LARGE SCALE GENOMIC DNA]</scope>
    <source>
        <strain evidence="1">4G11</strain>
    </source>
</reference>
<dbReference type="PIRSF" id="PIRSF033328">
    <property type="entry name" value="Phest_Mll4975"/>
    <property type="match status" value="1"/>
</dbReference>
<accession>A0A0C4YRA7</accession>
<dbReference type="KEGG" id="cbw:RR42_s1518"/>
<keyword evidence="2" id="KW-1185">Reference proteome</keyword>
<evidence type="ECO:0000313" key="1">
    <source>
        <dbReference type="EMBL" id="AJG23106.1"/>
    </source>
</evidence>
<dbReference type="InterPro" id="IPR009389">
    <property type="entry name" value="DUF1045"/>
</dbReference>
<proteinExistence type="predicted"/>
<sequence>MSNNPLPQAYRYAIYLNPAAPFRRVGEQWLGRSAETGEAIARTVPDDARRMAHIARWTEAPAHYGLHATLKAPFRLADGQTPAGLDAAMRAFARYRQPFAVPLALHNLRGFLAWCLGGDASANARMHALADAAVREFDSFRAPPTPAELARRKPGQLSEPARRMLDAWGYPYAFETFIFHITLTGLLDEAEQDSAIAMLQAASGPLLQQAMTVRDVSLFVQSAPDAPFLAARHYGFDGSTTDAAGAALLEAAA</sequence>
<dbReference type="STRING" id="68895.RR42_s1518"/>
<dbReference type="EMBL" id="CP010537">
    <property type="protein sequence ID" value="AJG23106.1"/>
    <property type="molecule type" value="Genomic_DNA"/>
</dbReference>
<dbReference type="OrthoDB" id="5801437at2"/>